<keyword evidence="7" id="KW-1185">Reference proteome</keyword>
<dbReference type="InterPro" id="IPR044862">
    <property type="entry name" value="Pro_4_hyd_alph_FE2OG_OXY"/>
</dbReference>
<evidence type="ECO:0000313" key="6">
    <source>
        <dbReference type="EMBL" id="KAH0966296.1"/>
    </source>
</evidence>
<gene>
    <name evidence="6" type="ORF">HRG_01705</name>
</gene>
<evidence type="ECO:0000256" key="2">
    <source>
        <dbReference type="ARBA" id="ARBA00022964"/>
    </source>
</evidence>
<dbReference type="Pfam" id="PF13640">
    <property type="entry name" value="2OG-FeII_Oxy_3"/>
    <property type="match status" value="1"/>
</dbReference>
<comment type="caution">
    <text evidence="6">The sequence shown here is derived from an EMBL/GenBank/DDBJ whole genome shotgun (WGS) entry which is preliminary data.</text>
</comment>
<dbReference type="EMBL" id="JAIZPD010000002">
    <property type="protein sequence ID" value="KAH0966296.1"/>
    <property type="molecule type" value="Genomic_DNA"/>
</dbReference>
<evidence type="ECO:0000313" key="7">
    <source>
        <dbReference type="Proteomes" id="UP000824596"/>
    </source>
</evidence>
<feature type="compositionally biased region" description="Basic residues" evidence="4">
    <location>
        <begin position="932"/>
        <end position="941"/>
    </location>
</feature>
<keyword evidence="3" id="KW-0560">Oxidoreductase</keyword>
<dbReference type="RefSeq" id="XP_044723809.1">
    <property type="nucleotide sequence ID" value="XM_044860176.1"/>
</dbReference>
<dbReference type="GO" id="GO:0016705">
    <property type="term" value="F:oxidoreductase activity, acting on paired donors, with incorporation or reduction of molecular oxygen"/>
    <property type="evidence" value="ECO:0007669"/>
    <property type="project" value="InterPro"/>
</dbReference>
<protein>
    <submittedName>
        <fullName evidence="6">2OG-Fe(II) oxygenase superfamily domain-containing protein</fullName>
    </submittedName>
</protein>
<evidence type="ECO:0000256" key="4">
    <source>
        <dbReference type="SAM" id="MobiDB-lite"/>
    </source>
</evidence>
<name>A0A9P8N5G4_9HYPO</name>
<accession>A0A9P8N5G4</accession>
<dbReference type="GO" id="GO:0051213">
    <property type="term" value="F:dioxygenase activity"/>
    <property type="evidence" value="ECO:0007669"/>
    <property type="project" value="UniProtKB-KW"/>
</dbReference>
<dbReference type="GO" id="GO:0005506">
    <property type="term" value="F:iron ion binding"/>
    <property type="evidence" value="ECO:0007669"/>
    <property type="project" value="InterPro"/>
</dbReference>
<dbReference type="Proteomes" id="UP000824596">
    <property type="component" value="Unassembled WGS sequence"/>
</dbReference>
<dbReference type="AlphaFoldDB" id="A0A9P8N5G4"/>
<dbReference type="SMART" id="SM00702">
    <property type="entry name" value="P4Hc"/>
    <property type="match status" value="1"/>
</dbReference>
<dbReference type="OrthoDB" id="27483at2759"/>
<proteinExistence type="predicted"/>
<keyword evidence="2" id="KW-0223">Dioxygenase</keyword>
<organism evidence="6 7">
    <name type="scientific">Hirsutella rhossiliensis</name>
    <dbReference type="NCBI Taxonomy" id="111463"/>
    <lineage>
        <taxon>Eukaryota</taxon>
        <taxon>Fungi</taxon>
        <taxon>Dikarya</taxon>
        <taxon>Ascomycota</taxon>
        <taxon>Pezizomycotina</taxon>
        <taxon>Sordariomycetes</taxon>
        <taxon>Hypocreomycetidae</taxon>
        <taxon>Hypocreales</taxon>
        <taxon>Ophiocordycipitaceae</taxon>
        <taxon>Hirsutella</taxon>
    </lineage>
</organism>
<dbReference type="PANTHER" id="PTHR33099">
    <property type="entry name" value="FE2OG DIOXYGENASE DOMAIN-CONTAINING PROTEIN"/>
    <property type="match status" value="1"/>
</dbReference>
<dbReference type="InterPro" id="IPR006620">
    <property type="entry name" value="Pro_4_hyd_alph"/>
</dbReference>
<sequence length="941" mass="104494">MASSVDGNMEARADEATQDVLGALSTIRAPGSFASLGVLPKVPPAGLFVRGVGDISMPLRESQAQQLIAKARQAPFGKRGDTIVDTAVRNTWELDPDQFTFRHSGWPLFLRDLCRDVAENLGINAAIRAELYKMLIYEKGAMFKAHTDTEKMPGMFGTLVICLPSAHQGGEVVLKHGGQQKVLKTSEAAQSFVCWYSDVSHEVLPVTSGYRWVLTYNLALSSAETAPPSAGLQQASVLALRQAFGRWLAQDEDSSRTECLYHVLDHRYTEANLSLKALKTHDLAQVQALEHVSDQLPVDIFLAFLEKMEMGGCSEEPYPHPWYNDMDYTIEDLLETSYQAKTLVDLKGRVVTKNLPLPDDDSLLDDCFANLEADEKECDGYTGNEGMTATHWYRIAAVIIVRRDSVGSLFSPRGLDVRQPHHTRAPIRYYASACLEPQAPQTLTTALVNLCEAAWKDEPRPEVHWSLRRPEAPFDAQGIRDVLRAAVQQGRYDFFEKAAARHRGLLPAAFFVWLRQWLGADFGGDAGHFNEIQKGTSSAVLAYPHLADQVRAVTTFAPLPKSKMAGDYVSIPERVLDWARKTLRLCLEAGRCTQFANQDGRAVVDLALYFDDPSAFLSQFMTPVAGGKLSNAAFLLGFVAELRDRITEGVGPLQESMVLCRTVAKAFIDLTDFTQIRGETQDQVTPHGQPNFSEQPQRVEDRTSINPEALADFFSTIIEISTEAEDLVALSVSRIVQDAPRLPASEFHSLWLPFLRSLLAILHARGVPLATPCYRLLCTALLKAYPTICLGHKPRKDDNLVRPRVSCDCQDCARLNAFLTAPAQRQGRFSMAEQRRKHLASQLLSASIDCTQVTERVGSPHTLVVTKTWQRNEKDRRDWDLRRRQAEAQISQFNQRDLDLLLEPSRSAIVSMERFLLPPSAPGPATGLSAGVKRKPAPGED</sequence>
<dbReference type="PANTHER" id="PTHR33099:SF7">
    <property type="entry name" value="MYND-TYPE DOMAIN-CONTAINING PROTEIN"/>
    <property type="match status" value="1"/>
</dbReference>
<comment type="cofactor">
    <cofactor evidence="1">
        <name>L-ascorbate</name>
        <dbReference type="ChEBI" id="CHEBI:38290"/>
    </cofactor>
</comment>
<feature type="region of interest" description="Disordered" evidence="4">
    <location>
        <begin position="918"/>
        <end position="941"/>
    </location>
</feature>
<dbReference type="GO" id="GO:0031418">
    <property type="term" value="F:L-ascorbic acid binding"/>
    <property type="evidence" value="ECO:0007669"/>
    <property type="project" value="InterPro"/>
</dbReference>
<evidence type="ECO:0000256" key="1">
    <source>
        <dbReference type="ARBA" id="ARBA00001961"/>
    </source>
</evidence>
<feature type="domain" description="Prolyl 4-hydroxylase alpha subunit" evidence="5">
    <location>
        <begin position="50"/>
        <end position="219"/>
    </location>
</feature>
<dbReference type="GeneID" id="68350834"/>
<evidence type="ECO:0000256" key="3">
    <source>
        <dbReference type="ARBA" id="ARBA00023002"/>
    </source>
</evidence>
<evidence type="ECO:0000259" key="5">
    <source>
        <dbReference type="SMART" id="SM00702"/>
    </source>
</evidence>
<feature type="compositionally biased region" description="Polar residues" evidence="4">
    <location>
        <begin position="680"/>
        <end position="696"/>
    </location>
</feature>
<reference evidence="6" key="1">
    <citation type="submission" date="2021-09" db="EMBL/GenBank/DDBJ databases">
        <title>A high-quality genome of the endoparasitic fungus Hirsutella rhossiliensis with a comparison of Hirsutella genomes reveals transposable elements contributing to genome size variation.</title>
        <authorList>
            <person name="Lin R."/>
            <person name="Jiao Y."/>
            <person name="Sun X."/>
            <person name="Ling J."/>
            <person name="Xie B."/>
            <person name="Cheng X."/>
        </authorList>
    </citation>
    <scope>NUCLEOTIDE SEQUENCE</scope>
    <source>
        <strain evidence="6">HR02</strain>
    </source>
</reference>
<feature type="region of interest" description="Disordered" evidence="4">
    <location>
        <begin position="680"/>
        <end position="699"/>
    </location>
</feature>
<dbReference type="Gene3D" id="2.60.120.620">
    <property type="entry name" value="q2cbj1_9rhob like domain"/>
    <property type="match status" value="1"/>
</dbReference>